<keyword evidence="1" id="KW-0378">Hydrolase</keyword>
<feature type="chain" id="PRO_5031151678" description="Gylcosyl hydrolase 115 C-terminal domain-containing protein" evidence="3">
    <location>
        <begin position="25"/>
        <end position="1016"/>
    </location>
</feature>
<sequence>MAAALLTAVIPPVLIAAQAPEAAAAPDGEYVSFSPVGGGFTLAANGKAAPLFVDGGDHAGVVRVVGDLRDDVKRVTDVQPTVSTTVPTSGEPVLVGTIGRSALIDRLVSNGKLDVEGIRGKWETSLQQVVNNPLPGVRRALVIAGSDQRGTIFGVYDLSRRIGVSPWHYFDDVPARKHSAVYVRPGRHTQGTPAVKYRGVFINDENPSTGNWAPRTFGPGLAPGFPYGLNHKYYEKVFEAMLRLKANYLWPTVWGRAFAEDDPQNHATASRYGVVMGTSHEAPMMRGIEEWVRHAKPDTDPYGGNGDWSYTTNKAALQQYWRDGVKRMEQEDFEGVVTLGMRGDGDRPNPDAGRDVMEQIIADQRRILDEETTKPITEIPQVFTLYKEVQQYWDAGMRPPDDVTVVFADDNWGNMRKVPDASLPPRAGGYGLYYHFDYVGGGRNYKWVDTINLANTREQLNLSYKSGIDRLWVVNVGDLKNEEAPTQFFLDYAWNPSSIPADGIDDWTRKYAAQNFGNQAAPGIAEVLHSYGQLQARRKPEATNRRYNRNANGTYGTDDAMTPYSIENYGELDRVTAEWRELAAKAEAVNQTLPTADRDAYYQLVLYATKATANMYELRRAQFVNRWYATQGRAATNDLAATAEARLADDVAMSNHYNTTLAGGKWTGWQTQTKFGYGDKARYGNNASWQEPPAPDQIYPALQRITVPTTAEMGVAIDGSLNWWPNTTDQPVLPEFSPYQTSPAQHIEVFNRGTTPFDYRITPSVPWLTATDTAGTVTQQARATLRVDWTKAPTGKTTVPITVTGAGRTVTVQAVVNKPTEVPADGFVEANGYVSIEADHYTQAVNANGVSWSHIPDIGRTGSGMQPNPVTAPNQTPGGDGPRLEYKVNLTTTGPVTVWAYLSPRNNVRPGDGVKYAMSIDDQAPQTVNITTATRADDTTMNKGWEVNALEAVNRTATTFNVTSPGVHTLKFWVVDPTVVLQNLVVDTGGLKYSYLGPPESHRAGTPSSPTSIAPE</sequence>
<feature type="compositionally biased region" description="Polar residues" evidence="2">
    <location>
        <begin position="863"/>
        <end position="877"/>
    </location>
</feature>
<dbReference type="InterPro" id="IPR029018">
    <property type="entry name" value="Hex-like_dom2"/>
</dbReference>
<dbReference type="Gene3D" id="2.60.120.1620">
    <property type="match status" value="1"/>
</dbReference>
<name>A0A7W9HFN2_9PSEU</name>
<dbReference type="Pfam" id="PF17829">
    <property type="entry name" value="GH115_C"/>
    <property type="match status" value="1"/>
</dbReference>
<feature type="domain" description="Gylcosyl hydrolase 115 C-terminal" evidence="4">
    <location>
        <begin position="826"/>
        <end position="1000"/>
    </location>
</feature>
<dbReference type="SUPFAM" id="SSF55545">
    <property type="entry name" value="beta-N-acetylhexosaminidase-like domain"/>
    <property type="match status" value="1"/>
</dbReference>
<dbReference type="Gene3D" id="1.20.58.2150">
    <property type="match status" value="1"/>
</dbReference>
<dbReference type="Gene3D" id="3.30.379.10">
    <property type="entry name" value="Chitobiase/beta-hexosaminidase domain 2-like"/>
    <property type="match status" value="1"/>
</dbReference>
<evidence type="ECO:0000256" key="1">
    <source>
        <dbReference type="ARBA" id="ARBA00022801"/>
    </source>
</evidence>
<evidence type="ECO:0000259" key="4">
    <source>
        <dbReference type="Pfam" id="PF17829"/>
    </source>
</evidence>
<evidence type="ECO:0000313" key="5">
    <source>
        <dbReference type="EMBL" id="MBB5801394.1"/>
    </source>
</evidence>
<gene>
    <name evidence="5" type="ORF">F4560_001162</name>
</gene>
<evidence type="ECO:0000313" key="6">
    <source>
        <dbReference type="Proteomes" id="UP000552097"/>
    </source>
</evidence>
<dbReference type="Pfam" id="PF15979">
    <property type="entry name" value="Glyco_hydro_115"/>
    <property type="match status" value="1"/>
</dbReference>
<feature type="signal peptide" evidence="3">
    <location>
        <begin position="1"/>
        <end position="24"/>
    </location>
</feature>
<dbReference type="PANTHER" id="PTHR37842:SF2">
    <property type="entry name" value="GYLCOSYL HYDROLASE 115 C-TERMINAL DOMAIN-CONTAINING PROTEIN"/>
    <property type="match status" value="1"/>
</dbReference>
<dbReference type="Gene3D" id="3.20.20.520">
    <property type="entry name" value="Glycosyl hydrolase family 115"/>
    <property type="match status" value="1"/>
</dbReference>
<dbReference type="PANTHER" id="PTHR37842">
    <property type="match status" value="1"/>
</dbReference>
<comment type="caution">
    <text evidence="5">The sequence shown here is derived from an EMBL/GenBank/DDBJ whole genome shotgun (WGS) entry which is preliminary data.</text>
</comment>
<feature type="compositionally biased region" description="Polar residues" evidence="2">
    <location>
        <begin position="1006"/>
        <end position="1016"/>
    </location>
</feature>
<keyword evidence="6" id="KW-1185">Reference proteome</keyword>
<dbReference type="EMBL" id="JACHMO010000001">
    <property type="protein sequence ID" value="MBB5801394.1"/>
    <property type="molecule type" value="Genomic_DNA"/>
</dbReference>
<dbReference type="InterPro" id="IPR042301">
    <property type="entry name" value="GH115_sf"/>
</dbReference>
<proteinExistence type="predicted"/>
<accession>A0A7W9HFN2</accession>
<dbReference type="RefSeq" id="WP_184917159.1">
    <property type="nucleotide sequence ID" value="NZ_JACHMO010000001.1"/>
</dbReference>
<evidence type="ECO:0000256" key="2">
    <source>
        <dbReference type="SAM" id="MobiDB-lite"/>
    </source>
</evidence>
<keyword evidence="3" id="KW-0732">Signal</keyword>
<evidence type="ECO:0000256" key="3">
    <source>
        <dbReference type="SAM" id="SignalP"/>
    </source>
</evidence>
<organism evidence="5 6">
    <name type="scientific">Saccharothrix ecbatanensis</name>
    <dbReference type="NCBI Taxonomy" id="1105145"/>
    <lineage>
        <taxon>Bacteria</taxon>
        <taxon>Bacillati</taxon>
        <taxon>Actinomycetota</taxon>
        <taxon>Actinomycetes</taxon>
        <taxon>Pseudonocardiales</taxon>
        <taxon>Pseudonocardiaceae</taxon>
        <taxon>Saccharothrix</taxon>
    </lineage>
</organism>
<dbReference type="InterPro" id="IPR041437">
    <property type="entry name" value="GH115_C"/>
</dbReference>
<feature type="region of interest" description="Disordered" evidence="2">
    <location>
        <begin position="860"/>
        <end position="881"/>
    </location>
</feature>
<protein>
    <recommendedName>
        <fullName evidence="4">Gylcosyl hydrolase 115 C-terminal domain-containing protein</fullName>
    </recommendedName>
</protein>
<dbReference type="GO" id="GO:0005975">
    <property type="term" value="P:carbohydrate metabolic process"/>
    <property type="evidence" value="ECO:0007669"/>
    <property type="project" value="UniProtKB-ARBA"/>
</dbReference>
<dbReference type="AlphaFoldDB" id="A0A7W9HFN2"/>
<reference evidence="5 6" key="1">
    <citation type="submission" date="2020-08" db="EMBL/GenBank/DDBJ databases">
        <title>Sequencing the genomes of 1000 actinobacteria strains.</title>
        <authorList>
            <person name="Klenk H.-P."/>
        </authorList>
    </citation>
    <scope>NUCLEOTIDE SEQUENCE [LARGE SCALE GENOMIC DNA]</scope>
    <source>
        <strain evidence="5 6">DSM 45486</strain>
    </source>
</reference>
<dbReference type="GO" id="GO:0016787">
    <property type="term" value="F:hydrolase activity"/>
    <property type="evidence" value="ECO:0007669"/>
    <property type="project" value="UniProtKB-KW"/>
</dbReference>
<dbReference type="InterPro" id="IPR031924">
    <property type="entry name" value="GH115"/>
</dbReference>
<feature type="region of interest" description="Disordered" evidence="2">
    <location>
        <begin position="997"/>
        <end position="1016"/>
    </location>
</feature>
<dbReference type="Proteomes" id="UP000552097">
    <property type="component" value="Unassembled WGS sequence"/>
</dbReference>